<dbReference type="Proteomes" id="UP000829364">
    <property type="component" value="Chromosome 5"/>
</dbReference>
<organism evidence="2 3">
    <name type="scientific">Purpureocillium takamizusanense</name>
    <dbReference type="NCBI Taxonomy" id="2060973"/>
    <lineage>
        <taxon>Eukaryota</taxon>
        <taxon>Fungi</taxon>
        <taxon>Dikarya</taxon>
        <taxon>Ascomycota</taxon>
        <taxon>Pezizomycotina</taxon>
        <taxon>Sordariomycetes</taxon>
        <taxon>Hypocreomycetidae</taxon>
        <taxon>Hypocreales</taxon>
        <taxon>Ophiocordycipitaceae</taxon>
        <taxon>Purpureocillium</taxon>
    </lineage>
</organism>
<dbReference type="EMBL" id="CP086358">
    <property type="protein sequence ID" value="UNI19955.1"/>
    <property type="molecule type" value="Genomic_DNA"/>
</dbReference>
<dbReference type="OrthoDB" id="5148295at2759"/>
<evidence type="ECO:0000313" key="2">
    <source>
        <dbReference type="EMBL" id="UNI19955.1"/>
    </source>
</evidence>
<reference evidence="2" key="1">
    <citation type="submission" date="2021-11" db="EMBL/GenBank/DDBJ databases">
        <title>Purpureocillium_takamizusanense_genome.</title>
        <authorList>
            <person name="Nguyen N.-H."/>
        </authorList>
    </citation>
    <scope>NUCLEOTIDE SEQUENCE</scope>
    <source>
        <strain evidence="2">PT3</strain>
    </source>
</reference>
<keyword evidence="3" id="KW-1185">Reference proteome</keyword>
<name>A0A9Q8VAZ7_9HYPO</name>
<accession>A0A9Q8VAZ7</accession>
<dbReference type="KEGG" id="ptkz:JDV02_006097"/>
<dbReference type="GeneID" id="72068046"/>
<gene>
    <name evidence="2" type="ORF">JDV02_006097</name>
</gene>
<keyword evidence="1" id="KW-0732">Signal</keyword>
<protein>
    <submittedName>
        <fullName evidence="2">Uncharacterized protein</fullName>
    </submittedName>
</protein>
<feature type="chain" id="PRO_5040133429" evidence="1">
    <location>
        <begin position="22"/>
        <end position="127"/>
    </location>
</feature>
<evidence type="ECO:0000256" key="1">
    <source>
        <dbReference type="SAM" id="SignalP"/>
    </source>
</evidence>
<feature type="signal peptide" evidence="1">
    <location>
        <begin position="1"/>
        <end position="21"/>
    </location>
</feature>
<dbReference type="AlphaFoldDB" id="A0A9Q8VAZ7"/>
<evidence type="ECO:0000313" key="3">
    <source>
        <dbReference type="Proteomes" id="UP000829364"/>
    </source>
</evidence>
<sequence>MVMLPFVLVPVCCWLAAPALAVPTVGAVGSPQVRTDSYFTALRPLSYSLVEHVPSVDPVYPIHRASKAAGEGLWRQQWLSVAEMAGGSIRDVVLLADLADPIPSILVLNMAEPSTGEMLNIFHSPQG</sequence>
<proteinExistence type="predicted"/>
<dbReference type="RefSeq" id="XP_047843436.1">
    <property type="nucleotide sequence ID" value="XM_047987451.1"/>
</dbReference>